<evidence type="ECO:0000313" key="1">
    <source>
        <dbReference type="EMBL" id="BBY22769.1"/>
    </source>
</evidence>
<dbReference type="Proteomes" id="UP000467130">
    <property type="component" value="Chromosome"/>
</dbReference>
<evidence type="ECO:0000313" key="2">
    <source>
        <dbReference type="Proteomes" id="UP000467130"/>
    </source>
</evidence>
<dbReference type="PANTHER" id="PTHR48443:SF1">
    <property type="entry name" value="DNA-DIRECTED RNA POLYMERASE SUBUNIT BETA"/>
    <property type="match status" value="1"/>
</dbReference>
<reference evidence="1 2" key="1">
    <citation type="journal article" date="2019" name="Emerg. Microbes Infect.">
        <title>Comprehensive subspecies identification of 175 nontuberculous mycobacteria species based on 7547 genomic profiles.</title>
        <authorList>
            <person name="Matsumoto Y."/>
            <person name="Kinjo T."/>
            <person name="Motooka D."/>
            <person name="Nabeya D."/>
            <person name="Jung N."/>
            <person name="Uechi K."/>
            <person name="Horii T."/>
            <person name="Iida T."/>
            <person name="Fujita J."/>
            <person name="Nakamura S."/>
        </authorList>
    </citation>
    <scope>NUCLEOTIDE SEQUENCE [LARGE SCALE GENOMIC DNA]</scope>
    <source>
        <strain evidence="1 2">JCM 17783</strain>
    </source>
</reference>
<dbReference type="SUPFAM" id="SSF64484">
    <property type="entry name" value="beta and beta-prime subunits of DNA dependent RNA-polymerase"/>
    <property type="match status" value="1"/>
</dbReference>
<dbReference type="KEGG" id="msto:MSTO_29740"/>
<gene>
    <name evidence="1" type="ORF">MSTO_29740</name>
</gene>
<name>A0A7I7Q911_9MYCO</name>
<sequence length="136" mass="15222">MATYIALPVTDNDVFNIGYAIQQRNPWLGGVVVEGSADPHEVLMGITKASLATDLWLSAASFQETTRVLTDAAINCRSDKLAVLRRDGDTFTRRQVEQVLGDHRLGSARGLRRAVWDSDHGRFRQRFGALTRQRRP</sequence>
<dbReference type="AlphaFoldDB" id="A0A7I7Q911"/>
<organism evidence="1 2">
    <name type="scientific">Mycobacterium stomatepiae</name>
    <dbReference type="NCBI Taxonomy" id="470076"/>
    <lineage>
        <taxon>Bacteria</taxon>
        <taxon>Bacillati</taxon>
        <taxon>Actinomycetota</taxon>
        <taxon>Actinomycetes</taxon>
        <taxon>Mycobacteriales</taxon>
        <taxon>Mycobacteriaceae</taxon>
        <taxon>Mycobacterium</taxon>
        <taxon>Mycobacterium simiae complex</taxon>
    </lineage>
</organism>
<dbReference type="PANTHER" id="PTHR48443">
    <property type="entry name" value="DNA-DIRECTED RNA POLYMERASE SUBUNIT BETA"/>
    <property type="match status" value="1"/>
</dbReference>
<proteinExistence type="predicted"/>
<dbReference type="Gene3D" id="1.10.150.390">
    <property type="match status" value="1"/>
</dbReference>
<dbReference type="EMBL" id="AP022587">
    <property type="protein sequence ID" value="BBY22769.1"/>
    <property type="molecule type" value="Genomic_DNA"/>
</dbReference>
<protein>
    <submittedName>
        <fullName evidence="1">Uncharacterized protein</fullName>
    </submittedName>
</protein>
<accession>A0A7I7Q911</accession>
<keyword evidence="2" id="KW-1185">Reference proteome</keyword>